<dbReference type="EMBL" id="MU154453">
    <property type="protein sequence ID" value="KAF9439395.1"/>
    <property type="molecule type" value="Genomic_DNA"/>
</dbReference>
<dbReference type="OrthoDB" id="5596707at2759"/>
<evidence type="ECO:0000313" key="1">
    <source>
        <dbReference type="EMBL" id="KAF9439395.1"/>
    </source>
</evidence>
<protein>
    <submittedName>
        <fullName evidence="1">Uncharacterized protein</fullName>
    </submittedName>
</protein>
<dbReference type="Proteomes" id="UP000807342">
    <property type="component" value="Unassembled WGS sequence"/>
</dbReference>
<comment type="caution">
    <text evidence="1">The sequence shown here is derived from an EMBL/GenBank/DDBJ whole genome shotgun (WGS) entry which is preliminary data.</text>
</comment>
<evidence type="ECO:0000313" key="2">
    <source>
        <dbReference type="Proteomes" id="UP000807342"/>
    </source>
</evidence>
<reference evidence="1" key="1">
    <citation type="submission" date="2020-11" db="EMBL/GenBank/DDBJ databases">
        <authorList>
            <consortium name="DOE Joint Genome Institute"/>
            <person name="Ahrendt S."/>
            <person name="Riley R."/>
            <person name="Andreopoulos W."/>
            <person name="Labutti K."/>
            <person name="Pangilinan J."/>
            <person name="Ruiz-Duenas F.J."/>
            <person name="Barrasa J.M."/>
            <person name="Sanchez-Garcia M."/>
            <person name="Camarero S."/>
            <person name="Miyauchi S."/>
            <person name="Serrano A."/>
            <person name="Linde D."/>
            <person name="Babiker R."/>
            <person name="Drula E."/>
            <person name="Ayuso-Fernandez I."/>
            <person name="Pacheco R."/>
            <person name="Padilla G."/>
            <person name="Ferreira P."/>
            <person name="Barriuso J."/>
            <person name="Kellner H."/>
            <person name="Castanera R."/>
            <person name="Alfaro M."/>
            <person name="Ramirez L."/>
            <person name="Pisabarro A.G."/>
            <person name="Kuo A."/>
            <person name="Tritt A."/>
            <person name="Lipzen A."/>
            <person name="He G."/>
            <person name="Yan M."/>
            <person name="Ng V."/>
            <person name="Cullen D."/>
            <person name="Martin F."/>
            <person name="Rosso M.-N."/>
            <person name="Henrissat B."/>
            <person name="Hibbett D."/>
            <person name="Martinez A.T."/>
            <person name="Grigoriev I.V."/>
        </authorList>
    </citation>
    <scope>NUCLEOTIDE SEQUENCE</scope>
    <source>
        <strain evidence="1">MF-IS2</strain>
    </source>
</reference>
<name>A0A9P5WWE0_9AGAR</name>
<sequence>MPPALPQLQYWFSTSIENSAAVQSVIQQGLDTTFPISVQEFLASSIEAHKLRTPDQTTISQCS</sequence>
<proteinExistence type="predicted"/>
<dbReference type="AlphaFoldDB" id="A0A9P5WWE0"/>
<accession>A0A9P5WWE0</accession>
<organism evidence="1 2">
    <name type="scientific">Macrolepiota fuliginosa MF-IS2</name>
    <dbReference type="NCBI Taxonomy" id="1400762"/>
    <lineage>
        <taxon>Eukaryota</taxon>
        <taxon>Fungi</taxon>
        <taxon>Dikarya</taxon>
        <taxon>Basidiomycota</taxon>
        <taxon>Agaricomycotina</taxon>
        <taxon>Agaricomycetes</taxon>
        <taxon>Agaricomycetidae</taxon>
        <taxon>Agaricales</taxon>
        <taxon>Agaricineae</taxon>
        <taxon>Agaricaceae</taxon>
        <taxon>Macrolepiota</taxon>
    </lineage>
</organism>
<keyword evidence="2" id="KW-1185">Reference proteome</keyword>
<gene>
    <name evidence="1" type="ORF">P691DRAFT_769925</name>
</gene>